<dbReference type="Pfam" id="PF01713">
    <property type="entry name" value="Smr"/>
    <property type="match status" value="1"/>
</dbReference>
<dbReference type="Gene3D" id="3.30.1370.110">
    <property type="match status" value="1"/>
</dbReference>
<protein>
    <submittedName>
        <fullName evidence="2">Smr domain-containing protein</fullName>
    </submittedName>
</protein>
<evidence type="ECO:0000259" key="1">
    <source>
        <dbReference type="PROSITE" id="PS50828"/>
    </source>
</evidence>
<sequence length="91" mass="10116">MPNEPKELPIDGTLDLHAFRPEELGSLIPAYIEECLRNEIFEIRIIHGKGTGSLRRSVHALLERNPHVESYSLAGDRSGWGATLASLKKPV</sequence>
<accession>A0A521B7W7</accession>
<organism evidence="2 3">
    <name type="scientific">Fodinibius sediminis</name>
    <dbReference type="NCBI Taxonomy" id="1214077"/>
    <lineage>
        <taxon>Bacteria</taxon>
        <taxon>Pseudomonadati</taxon>
        <taxon>Balneolota</taxon>
        <taxon>Balneolia</taxon>
        <taxon>Balneolales</taxon>
        <taxon>Balneolaceae</taxon>
        <taxon>Fodinibius</taxon>
    </lineage>
</organism>
<dbReference type="PROSITE" id="PS50828">
    <property type="entry name" value="SMR"/>
    <property type="match status" value="1"/>
</dbReference>
<keyword evidence="3" id="KW-1185">Reference proteome</keyword>
<evidence type="ECO:0000313" key="2">
    <source>
        <dbReference type="EMBL" id="SMO43202.1"/>
    </source>
</evidence>
<evidence type="ECO:0000313" key="3">
    <source>
        <dbReference type="Proteomes" id="UP000317593"/>
    </source>
</evidence>
<reference evidence="2 3" key="1">
    <citation type="submission" date="2017-05" db="EMBL/GenBank/DDBJ databases">
        <authorList>
            <person name="Varghese N."/>
            <person name="Submissions S."/>
        </authorList>
    </citation>
    <scope>NUCLEOTIDE SEQUENCE [LARGE SCALE GENOMIC DNA]</scope>
    <source>
        <strain evidence="2 3">DSM 21194</strain>
    </source>
</reference>
<dbReference type="InterPro" id="IPR036063">
    <property type="entry name" value="Smr_dom_sf"/>
</dbReference>
<dbReference type="EMBL" id="FXTH01000002">
    <property type="protein sequence ID" value="SMO43202.1"/>
    <property type="molecule type" value="Genomic_DNA"/>
</dbReference>
<gene>
    <name evidence="2" type="ORF">SAMN06265218_102284</name>
</gene>
<dbReference type="Proteomes" id="UP000317593">
    <property type="component" value="Unassembled WGS sequence"/>
</dbReference>
<dbReference type="SMART" id="SM00463">
    <property type="entry name" value="SMR"/>
    <property type="match status" value="1"/>
</dbReference>
<feature type="domain" description="Smr" evidence="1">
    <location>
        <begin position="14"/>
        <end position="88"/>
    </location>
</feature>
<dbReference type="InterPro" id="IPR002625">
    <property type="entry name" value="Smr_dom"/>
</dbReference>
<dbReference type="SUPFAM" id="SSF160443">
    <property type="entry name" value="SMR domain-like"/>
    <property type="match status" value="1"/>
</dbReference>
<dbReference type="AlphaFoldDB" id="A0A521B7W7"/>
<proteinExistence type="predicted"/>
<name>A0A521B7W7_9BACT</name>